<reference evidence="2 3" key="1">
    <citation type="submission" date="2008-08" db="EMBL/GenBank/DDBJ databases">
        <title>Draft genome sequence of Bacteroides plebeius (DSM 17135).</title>
        <authorList>
            <person name="Sudarsanam P."/>
            <person name="Ley R."/>
            <person name="Guruge J."/>
            <person name="Turnbaugh P.J."/>
            <person name="Mahowald M."/>
            <person name="Liep D."/>
            <person name="Gordon J."/>
        </authorList>
    </citation>
    <scope>NUCLEOTIDE SEQUENCE [LARGE SCALE GENOMIC DNA]</scope>
    <source>
        <strain evidence="3">DSM 17135 / JCM 12973 / M2</strain>
    </source>
</reference>
<dbReference type="SUPFAM" id="SSF46894">
    <property type="entry name" value="C-terminal effector domain of the bipartite response regulators"/>
    <property type="match status" value="1"/>
</dbReference>
<dbReference type="SMART" id="SM00421">
    <property type="entry name" value="HTH_LUXR"/>
    <property type="match status" value="1"/>
</dbReference>
<comment type="caution">
    <text evidence="2">The sequence shown here is derived from an EMBL/GenBank/DDBJ whole genome shotgun (WGS) entry which is preliminary data.</text>
</comment>
<dbReference type="GO" id="GO:0003677">
    <property type="term" value="F:DNA binding"/>
    <property type="evidence" value="ECO:0007669"/>
    <property type="project" value="InterPro"/>
</dbReference>
<dbReference type="InterPro" id="IPR036388">
    <property type="entry name" value="WH-like_DNA-bd_sf"/>
</dbReference>
<sequence length="334" mass="37860">MTIRIKSILDACTSSATSFLEKQKQSIYISSTLIMVIGTIINLIGLMGPVSGIFTWLNTAILSITIILYVCYSCKLLSLNISLTMFLVATQLELIGEMVYAALYPTEYHINLILADLMLSTVVAMLALLAYLRYLPCILSFSVIVTCTVCTLMTGDSSMKNFIGVVILVFLIICRLGTYLVSNLYLLNEENNILKSDEAELLRILRLNKAEIKAYIELSKQKKLSASRVNELLLLIGERSQRNIIETVSTYIKQQNTEKEIMKEAFPELTESEREICSLILQGKKQGEICSILNKTETNINSQRAHIRKKLNLQPKDNLYKELEEKMKLYKLKR</sequence>
<dbReference type="InterPro" id="IPR000792">
    <property type="entry name" value="Tscrpt_reg_LuxR_C"/>
</dbReference>
<feature type="domain" description="HTH luxR-type" evidence="1">
    <location>
        <begin position="266"/>
        <end position="323"/>
    </location>
</feature>
<proteinExistence type="predicted"/>
<evidence type="ECO:0000313" key="2">
    <source>
        <dbReference type="EMBL" id="EDY97290.1"/>
    </source>
</evidence>
<dbReference type="OrthoDB" id="1062077at2"/>
<dbReference type="AlphaFoldDB" id="B5CTK2"/>
<dbReference type="GeneID" id="43183889"/>
<gene>
    <name evidence="2" type="ORF">BACPLE_00077</name>
</gene>
<dbReference type="EMBL" id="ABQC02000002">
    <property type="protein sequence ID" value="EDY97290.1"/>
    <property type="molecule type" value="Genomic_DNA"/>
</dbReference>
<dbReference type="HOGENOM" id="CLU_813438_0_0_10"/>
<dbReference type="InterPro" id="IPR016032">
    <property type="entry name" value="Sig_transdc_resp-reg_C-effctor"/>
</dbReference>
<dbReference type="RefSeq" id="WP_007559310.1">
    <property type="nucleotide sequence ID" value="NZ_DS990122.1"/>
</dbReference>
<dbReference type="Gene3D" id="1.10.10.10">
    <property type="entry name" value="Winged helix-like DNA-binding domain superfamily/Winged helix DNA-binding domain"/>
    <property type="match status" value="1"/>
</dbReference>
<reference evidence="2 3" key="2">
    <citation type="submission" date="2008-08" db="EMBL/GenBank/DDBJ databases">
        <authorList>
            <person name="Fulton L."/>
            <person name="Clifton S."/>
            <person name="Fulton B."/>
            <person name="Xu J."/>
            <person name="Minx P."/>
            <person name="Pepin K.H."/>
            <person name="Johnson M."/>
            <person name="Thiruvilangam P."/>
            <person name="Bhonagiri V."/>
            <person name="Nash W.E."/>
            <person name="Mardis E.R."/>
            <person name="Wilson R.K."/>
        </authorList>
    </citation>
    <scope>NUCLEOTIDE SEQUENCE [LARGE SCALE GENOMIC DNA]</scope>
    <source>
        <strain evidence="3">DSM 17135 / JCM 12973 / M2</strain>
    </source>
</reference>
<dbReference type="eggNOG" id="COG2771">
    <property type="taxonomic scope" value="Bacteria"/>
</dbReference>
<organism evidence="2 3">
    <name type="scientific">Phocaeicola plebeius (strain DSM 17135 / JCM 12973 / CCUG 54634 / M2)</name>
    <name type="common">Bacteroides plebeius</name>
    <dbReference type="NCBI Taxonomy" id="484018"/>
    <lineage>
        <taxon>Bacteria</taxon>
        <taxon>Pseudomonadati</taxon>
        <taxon>Bacteroidota</taxon>
        <taxon>Bacteroidia</taxon>
        <taxon>Bacteroidales</taxon>
        <taxon>Bacteroidaceae</taxon>
        <taxon>Phocaeicola</taxon>
    </lineage>
</organism>
<dbReference type="GO" id="GO:0006355">
    <property type="term" value="P:regulation of DNA-templated transcription"/>
    <property type="evidence" value="ECO:0007669"/>
    <property type="project" value="InterPro"/>
</dbReference>
<evidence type="ECO:0000313" key="3">
    <source>
        <dbReference type="Proteomes" id="UP000003452"/>
    </source>
</evidence>
<protein>
    <submittedName>
        <fullName evidence="2">Sigma-70, region 4</fullName>
    </submittedName>
</protein>
<accession>B5CTK2</accession>
<dbReference type="Pfam" id="PF00196">
    <property type="entry name" value="GerE"/>
    <property type="match status" value="1"/>
</dbReference>
<dbReference type="Proteomes" id="UP000003452">
    <property type="component" value="Unassembled WGS sequence"/>
</dbReference>
<evidence type="ECO:0000259" key="1">
    <source>
        <dbReference type="SMART" id="SM00421"/>
    </source>
</evidence>
<name>B5CTK2_PHOPM</name>